<evidence type="ECO:0000256" key="4">
    <source>
        <dbReference type="ARBA" id="ARBA00022801"/>
    </source>
</evidence>
<dbReference type="RefSeq" id="WP_149837668.1">
    <property type="nucleotide sequence ID" value="NZ_VUOC01000002.1"/>
</dbReference>
<evidence type="ECO:0000256" key="5">
    <source>
        <dbReference type="ARBA" id="ARBA00023200"/>
    </source>
</evidence>
<accession>A0A5B2VWV2</accession>
<dbReference type="EMBL" id="VUOC01000002">
    <property type="protein sequence ID" value="KAA2242792.1"/>
    <property type="molecule type" value="Genomic_DNA"/>
</dbReference>
<dbReference type="EC" id="3.2.1.17" evidence="7"/>
<evidence type="ECO:0000313" key="8">
    <source>
        <dbReference type="EMBL" id="KAA2242792.1"/>
    </source>
</evidence>
<dbReference type="Proteomes" id="UP000324611">
    <property type="component" value="Unassembled WGS sequence"/>
</dbReference>
<dbReference type="Pfam" id="PF00959">
    <property type="entry name" value="Phage_lysozyme"/>
    <property type="match status" value="1"/>
</dbReference>
<evidence type="ECO:0000256" key="1">
    <source>
        <dbReference type="ARBA" id="ARBA00000632"/>
    </source>
</evidence>
<dbReference type="GO" id="GO:0003796">
    <property type="term" value="F:lysozyme activity"/>
    <property type="evidence" value="ECO:0007669"/>
    <property type="project" value="UniProtKB-EC"/>
</dbReference>
<keyword evidence="6 7" id="KW-0326">Glycosidase</keyword>
<dbReference type="InterPro" id="IPR023347">
    <property type="entry name" value="Lysozyme_dom_sf"/>
</dbReference>
<proteinExistence type="inferred from homology"/>
<evidence type="ECO:0000313" key="9">
    <source>
        <dbReference type="Proteomes" id="UP000324611"/>
    </source>
</evidence>
<dbReference type="InterPro" id="IPR002196">
    <property type="entry name" value="Glyco_hydro_24"/>
</dbReference>
<dbReference type="AlphaFoldDB" id="A0A5B2VWV2"/>
<comment type="catalytic activity">
    <reaction evidence="1 7">
        <text>Hydrolysis of (1-&gt;4)-beta-linkages between N-acetylmuramic acid and N-acetyl-D-glucosamine residues in a peptidoglycan and between N-acetyl-D-glucosamine residues in chitodextrins.</text>
        <dbReference type="EC" id="3.2.1.17"/>
    </reaction>
</comment>
<comment type="caution">
    <text evidence="8">The sequence shown here is derived from an EMBL/GenBank/DDBJ whole genome shotgun (WGS) entry which is preliminary data.</text>
</comment>
<dbReference type="GO" id="GO:0031640">
    <property type="term" value="P:killing of cells of another organism"/>
    <property type="evidence" value="ECO:0007669"/>
    <property type="project" value="UniProtKB-KW"/>
</dbReference>
<dbReference type="CDD" id="cd00737">
    <property type="entry name" value="lyz_endolysin_autolysin"/>
    <property type="match status" value="1"/>
</dbReference>
<dbReference type="InterPro" id="IPR023346">
    <property type="entry name" value="Lysozyme-like_dom_sf"/>
</dbReference>
<keyword evidence="3 7" id="KW-0081">Bacteriolytic enzyme</keyword>
<keyword evidence="2 7" id="KW-0929">Antimicrobial</keyword>
<evidence type="ECO:0000256" key="7">
    <source>
        <dbReference type="RuleBase" id="RU003788"/>
    </source>
</evidence>
<dbReference type="GO" id="GO:0016998">
    <property type="term" value="P:cell wall macromolecule catabolic process"/>
    <property type="evidence" value="ECO:0007669"/>
    <property type="project" value="InterPro"/>
</dbReference>
<dbReference type="PANTHER" id="PTHR38107">
    <property type="match status" value="1"/>
</dbReference>
<dbReference type="InterPro" id="IPR033907">
    <property type="entry name" value="Endolysin_autolysin"/>
</dbReference>
<comment type="similarity">
    <text evidence="7">Belongs to the glycosyl hydrolase 24 family.</text>
</comment>
<reference evidence="8 9" key="2">
    <citation type="submission" date="2019-09" db="EMBL/GenBank/DDBJ databases">
        <authorList>
            <person name="Jin C."/>
        </authorList>
    </citation>
    <scope>NUCLEOTIDE SEQUENCE [LARGE SCALE GENOMIC DNA]</scope>
    <source>
        <strain evidence="8 9">BN140078</strain>
    </source>
</reference>
<dbReference type="GO" id="GO:0009253">
    <property type="term" value="P:peptidoglycan catabolic process"/>
    <property type="evidence" value="ECO:0007669"/>
    <property type="project" value="InterPro"/>
</dbReference>
<dbReference type="HAMAP" id="MF_04110">
    <property type="entry name" value="ENDOLYSIN_T4"/>
    <property type="match status" value="1"/>
</dbReference>
<organism evidence="8 9">
    <name type="scientific">Chitinophaga agrisoli</name>
    <dbReference type="NCBI Taxonomy" id="2607653"/>
    <lineage>
        <taxon>Bacteria</taxon>
        <taxon>Pseudomonadati</taxon>
        <taxon>Bacteroidota</taxon>
        <taxon>Chitinophagia</taxon>
        <taxon>Chitinophagales</taxon>
        <taxon>Chitinophagaceae</taxon>
        <taxon>Chitinophaga</taxon>
    </lineage>
</organism>
<dbReference type="PANTHER" id="PTHR38107:SF3">
    <property type="entry name" value="LYSOZYME RRRD-RELATED"/>
    <property type="match status" value="1"/>
</dbReference>
<keyword evidence="9" id="KW-1185">Reference proteome</keyword>
<sequence length="163" mass="18654">MTLSEKGAALIKEFEQCRLEAYQDKAGVWTIGWGNTFYENDKRVKQGDKVAQWRADDLFKRIVQRFVNDVNVLTKDTVLQQQQFDALVSFAYNVGSDIDLDKIAEGLGDSALLKYVLANPEDPRIPGEFLKWNKSNKKVLAGLTRRRQAEAHLYTTGELKCYF</sequence>
<dbReference type="Gene3D" id="1.10.530.40">
    <property type="match status" value="1"/>
</dbReference>
<name>A0A5B2VWV2_9BACT</name>
<keyword evidence="5" id="KW-1035">Host cytoplasm</keyword>
<evidence type="ECO:0000256" key="3">
    <source>
        <dbReference type="ARBA" id="ARBA00022638"/>
    </source>
</evidence>
<evidence type="ECO:0000256" key="2">
    <source>
        <dbReference type="ARBA" id="ARBA00022529"/>
    </source>
</evidence>
<gene>
    <name evidence="8" type="ORF">F0L74_09700</name>
</gene>
<keyword evidence="4 7" id="KW-0378">Hydrolase</keyword>
<dbReference type="SUPFAM" id="SSF53955">
    <property type="entry name" value="Lysozyme-like"/>
    <property type="match status" value="1"/>
</dbReference>
<protein>
    <recommendedName>
        <fullName evidence="7">Lysozyme</fullName>
        <ecNumber evidence="7">3.2.1.17</ecNumber>
    </recommendedName>
</protein>
<dbReference type="InterPro" id="IPR051018">
    <property type="entry name" value="Bacteriophage_GH24"/>
</dbReference>
<reference evidence="8 9" key="1">
    <citation type="submission" date="2019-09" db="EMBL/GenBank/DDBJ databases">
        <title>Chitinophaga ginsengihumi sp. nov., isolated from soil of ginseng rhizosphere.</title>
        <authorList>
            <person name="Lee J."/>
        </authorList>
    </citation>
    <scope>NUCLEOTIDE SEQUENCE [LARGE SCALE GENOMIC DNA]</scope>
    <source>
        <strain evidence="8 9">BN140078</strain>
    </source>
</reference>
<dbReference type="InterPro" id="IPR034690">
    <property type="entry name" value="Endolysin_T4_type"/>
</dbReference>
<dbReference type="GO" id="GO:0042742">
    <property type="term" value="P:defense response to bacterium"/>
    <property type="evidence" value="ECO:0007669"/>
    <property type="project" value="UniProtKB-KW"/>
</dbReference>
<evidence type="ECO:0000256" key="6">
    <source>
        <dbReference type="ARBA" id="ARBA00023295"/>
    </source>
</evidence>